<proteinExistence type="predicted"/>
<dbReference type="InterPro" id="IPR013126">
    <property type="entry name" value="Hsp_70_fam"/>
</dbReference>
<dbReference type="Proteomes" id="UP001497516">
    <property type="component" value="Chromosome 10"/>
</dbReference>
<keyword evidence="2" id="KW-0067">ATP-binding</keyword>
<gene>
    <name evidence="4" type="ORF">LTRI10_LOCUS9951</name>
</gene>
<dbReference type="Gene3D" id="2.60.34.10">
    <property type="entry name" value="Substrate Binding Domain Of DNAk, Chain A, domain 1"/>
    <property type="match status" value="1"/>
</dbReference>
<keyword evidence="5" id="KW-1185">Reference proteome</keyword>
<evidence type="ECO:0008006" key="6">
    <source>
        <dbReference type="Google" id="ProtNLM"/>
    </source>
</evidence>
<reference evidence="4 5" key="1">
    <citation type="submission" date="2024-04" db="EMBL/GenBank/DDBJ databases">
        <authorList>
            <person name="Fracassetti M."/>
        </authorList>
    </citation>
    <scope>NUCLEOTIDE SEQUENCE [LARGE SCALE GENOMIC DNA]</scope>
</reference>
<name>A0AAV2D1J9_9ROSI</name>
<dbReference type="PANTHER" id="PTHR19375">
    <property type="entry name" value="HEAT SHOCK PROTEIN 70KDA"/>
    <property type="match status" value="1"/>
</dbReference>
<dbReference type="SUPFAM" id="SSF100920">
    <property type="entry name" value="Heat shock protein 70kD (HSP70), peptide-binding domain"/>
    <property type="match status" value="1"/>
</dbReference>
<organism evidence="4 5">
    <name type="scientific">Linum trigynum</name>
    <dbReference type="NCBI Taxonomy" id="586398"/>
    <lineage>
        <taxon>Eukaryota</taxon>
        <taxon>Viridiplantae</taxon>
        <taxon>Streptophyta</taxon>
        <taxon>Embryophyta</taxon>
        <taxon>Tracheophyta</taxon>
        <taxon>Spermatophyta</taxon>
        <taxon>Magnoliopsida</taxon>
        <taxon>eudicotyledons</taxon>
        <taxon>Gunneridae</taxon>
        <taxon>Pentapetalae</taxon>
        <taxon>rosids</taxon>
        <taxon>fabids</taxon>
        <taxon>Malpighiales</taxon>
        <taxon>Linaceae</taxon>
        <taxon>Linum</taxon>
    </lineage>
</organism>
<sequence length="250" mass="27751">MGAQNSKAKAAGYVKPPHGDDVESLKQNNQQEVMKTIDHEDLVYDKTPLSISSAHCCDELLVRIPKNTTIPTKKFEFVTTTALDNQESMYLKFYLGERKRASDNKLLCALPFRGIPPAPRGVANITVCLDIDANGNLNVSAEDKSTGRKVTMSKPGVGVEGKLLSTVEEVEEMARQGEKHKSEDDEHSKKVRVMKAMEEYTIVIRENAAAGAYSRKAEVAFMDVVEKMLDEFKEKAKDFGLEGDTKMCKT</sequence>
<evidence type="ECO:0000313" key="5">
    <source>
        <dbReference type="Proteomes" id="UP001497516"/>
    </source>
</evidence>
<evidence type="ECO:0000256" key="1">
    <source>
        <dbReference type="ARBA" id="ARBA00022741"/>
    </source>
</evidence>
<keyword evidence="1" id="KW-0547">Nucleotide-binding</keyword>
<evidence type="ECO:0000256" key="3">
    <source>
        <dbReference type="SAM" id="MobiDB-lite"/>
    </source>
</evidence>
<feature type="region of interest" description="Disordered" evidence="3">
    <location>
        <begin position="1"/>
        <end position="22"/>
    </location>
</feature>
<dbReference type="GO" id="GO:0140662">
    <property type="term" value="F:ATP-dependent protein folding chaperone"/>
    <property type="evidence" value="ECO:0007669"/>
    <property type="project" value="InterPro"/>
</dbReference>
<accession>A0AAV2D1J9</accession>
<evidence type="ECO:0000313" key="4">
    <source>
        <dbReference type="EMBL" id="CAL1363502.1"/>
    </source>
</evidence>
<evidence type="ECO:0000256" key="2">
    <source>
        <dbReference type="ARBA" id="ARBA00022840"/>
    </source>
</evidence>
<dbReference type="Pfam" id="PF00012">
    <property type="entry name" value="HSP70"/>
    <property type="match status" value="1"/>
</dbReference>
<dbReference type="EMBL" id="OZ034814">
    <property type="protein sequence ID" value="CAL1363502.1"/>
    <property type="molecule type" value="Genomic_DNA"/>
</dbReference>
<dbReference type="InterPro" id="IPR029047">
    <property type="entry name" value="HSP70_peptide-bd_sf"/>
</dbReference>
<protein>
    <recommendedName>
        <fullName evidence="6">Heat shock protein 70</fullName>
    </recommendedName>
</protein>
<dbReference type="AlphaFoldDB" id="A0AAV2D1J9"/>
<dbReference type="GO" id="GO:0005524">
    <property type="term" value="F:ATP binding"/>
    <property type="evidence" value="ECO:0007669"/>
    <property type="project" value="UniProtKB-KW"/>
</dbReference>